<proteinExistence type="inferred from homology"/>
<organism evidence="2 3">
    <name type="scientific">Phyllotreta striolata</name>
    <name type="common">Striped flea beetle</name>
    <name type="synonym">Crioceris striolata</name>
    <dbReference type="NCBI Taxonomy" id="444603"/>
    <lineage>
        <taxon>Eukaryota</taxon>
        <taxon>Metazoa</taxon>
        <taxon>Ecdysozoa</taxon>
        <taxon>Arthropoda</taxon>
        <taxon>Hexapoda</taxon>
        <taxon>Insecta</taxon>
        <taxon>Pterygota</taxon>
        <taxon>Neoptera</taxon>
        <taxon>Endopterygota</taxon>
        <taxon>Coleoptera</taxon>
        <taxon>Polyphaga</taxon>
        <taxon>Cucujiformia</taxon>
        <taxon>Chrysomeloidea</taxon>
        <taxon>Chrysomelidae</taxon>
        <taxon>Galerucinae</taxon>
        <taxon>Alticini</taxon>
        <taxon>Phyllotreta</taxon>
    </lineage>
</organism>
<dbReference type="OrthoDB" id="360540at2759"/>
<keyword evidence="3" id="KW-1185">Reference proteome</keyword>
<dbReference type="PANTHER" id="PTHR15323">
    <property type="entry name" value="D123 PROTEIN"/>
    <property type="match status" value="1"/>
</dbReference>
<dbReference type="AlphaFoldDB" id="A0A9N9TK38"/>
<gene>
    <name evidence="2" type="ORF">PHYEVI_LOCUS3778</name>
</gene>
<dbReference type="EMBL" id="OU900106">
    <property type="protein sequence ID" value="CAG9857373.1"/>
    <property type="molecule type" value="Genomic_DNA"/>
</dbReference>
<name>A0A9N9TK38_PHYSR</name>
<evidence type="ECO:0008006" key="4">
    <source>
        <dbReference type="Google" id="ProtNLM"/>
    </source>
</evidence>
<dbReference type="Pfam" id="PF07065">
    <property type="entry name" value="D123"/>
    <property type="match status" value="1"/>
</dbReference>
<accession>A0A9N9TK38</accession>
<protein>
    <recommendedName>
        <fullName evidence="4">Cell division cycle protein 123</fullName>
    </recommendedName>
</protein>
<dbReference type="PANTHER" id="PTHR15323:SF6">
    <property type="entry name" value="CELL DIVISION CYCLE PROTEIN 123 HOMOLOG"/>
    <property type="match status" value="1"/>
</dbReference>
<reference evidence="2" key="1">
    <citation type="submission" date="2022-01" db="EMBL/GenBank/DDBJ databases">
        <authorList>
            <person name="King R."/>
        </authorList>
    </citation>
    <scope>NUCLEOTIDE SEQUENCE</scope>
</reference>
<comment type="similarity">
    <text evidence="1">Belongs to the CDC123 family.</text>
</comment>
<evidence type="ECO:0000256" key="1">
    <source>
        <dbReference type="ARBA" id="ARBA00011047"/>
    </source>
</evidence>
<evidence type="ECO:0000313" key="3">
    <source>
        <dbReference type="Proteomes" id="UP001153712"/>
    </source>
</evidence>
<evidence type="ECO:0000313" key="2">
    <source>
        <dbReference type="EMBL" id="CAG9857373.1"/>
    </source>
</evidence>
<dbReference type="InterPro" id="IPR009772">
    <property type="entry name" value="CDC123"/>
</dbReference>
<dbReference type="Proteomes" id="UP001153712">
    <property type="component" value="Chromosome 13"/>
</dbReference>
<sequence length="262" mass="30517">MLEIQDFIDFSITNWYEKFANVTMRTIIIELPEQLLRKIQSEEIDDTQEEIPVEFADKFKNALNALSNRAFVRNNWHAPVDARMFSFGNSLEVATLDDVVTYFSSSAKIQEDFSNAKGVPFCMALRKWTSIHPAAEFRCIVVNSTLRGITPRDWPTYYEHFKEEGPRIIRELSEFYDDHVKIQFPRKNYVFDVVFQHPDRPSLIDFEALNAKTNLYAFAWNEIQPLLGKEANDEVPPVFRYLENDIGIMARADALNTFSKSH</sequence>
<dbReference type="GO" id="GO:0005737">
    <property type="term" value="C:cytoplasm"/>
    <property type="evidence" value="ECO:0007669"/>
    <property type="project" value="TreeGrafter"/>
</dbReference>